<feature type="domain" description="DUF397" evidence="2">
    <location>
        <begin position="14"/>
        <end position="72"/>
    </location>
</feature>
<evidence type="ECO:0000313" key="3">
    <source>
        <dbReference type="EMBL" id="KAA2252661.1"/>
    </source>
</evidence>
<sequence length="79" mass="8119">MVTSNNRGLGSPELRWRKSIRSNDGSGGGNCVMVAVLPTEAGHAVHDSKVGVNGGVLAAEPAVWASFLNAAKAGKFDRA</sequence>
<proteinExistence type="predicted"/>
<dbReference type="Pfam" id="PF04149">
    <property type="entry name" value="DUF397"/>
    <property type="match status" value="1"/>
</dbReference>
<accession>A0A5B2WLK9</accession>
<evidence type="ECO:0000313" key="4">
    <source>
        <dbReference type="Proteomes" id="UP000323454"/>
    </source>
</evidence>
<keyword evidence="4" id="KW-1185">Reference proteome</keyword>
<feature type="region of interest" description="Disordered" evidence="1">
    <location>
        <begin position="1"/>
        <end position="27"/>
    </location>
</feature>
<dbReference type="AlphaFoldDB" id="A0A5B2WLK9"/>
<dbReference type="InterPro" id="IPR007278">
    <property type="entry name" value="DUF397"/>
</dbReference>
<evidence type="ECO:0000256" key="1">
    <source>
        <dbReference type="SAM" id="MobiDB-lite"/>
    </source>
</evidence>
<reference evidence="3 4" key="2">
    <citation type="submission" date="2019-09" db="EMBL/GenBank/DDBJ databases">
        <authorList>
            <person name="Jin C."/>
        </authorList>
    </citation>
    <scope>NUCLEOTIDE SEQUENCE [LARGE SCALE GENOMIC DNA]</scope>
    <source>
        <strain evidence="3 4">AN110305</strain>
    </source>
</reference>
<comment type="caution">
    <text evidence="3">The sequence shown here is derived from an EMBL/GenBank/DDBJ whole genome shotgun (WGS) entry which is preliminary data.</text>
</comment>
<dbReference type="OrthoDB" id="3694945at2"/>
<organism evidence="3 4">
    <name type="scientific">Solihabitans fulvus</name>
    <dbReference type="NCBI Taxonomy" id="1892852"/>
    <lineage>
        <taxon>Bacteria</taxon>
        <taxon>Bacillati</taxon>
        <taxon>Actinomycetota</taxon>
        <taxon>Actinomycetes</taxon>
        <taxon>Pseudonocardiales</taxon>
        <taxon>Pseudonocardiaceae</taxon>
        <taxon>Solihabitans</taxon>
    </lineage>
</organism>
<protein>
    <submittedName>
        <fullName evidence="3">DUF397 domain-containing protein</fullName>
    </submittedName>
</protein>
<evidence type="ECO:0000259" key="2">
    <source>
        <dbReference type="Pfam" id="PF04149"/>
    </source>
</evidence>
<name>A0A5B2WLK9_9PSEU</name>
<dbReference type="Proteomes" id="UP000323454">
    <property type="component" value="Unassembled WGS sequence"/>
</dbReference>
<dbReference type="EMBL" id="VUOB01000073">
    <property type="protein sequence ID" value="KAA2252661.1"/>
    <property type="molecule type" value="Genomic_DNA"/>
</dbReference>
<gene>
    <name evidence="3" type="ORF">F0L68_34645</name>
</gene>
<reference evidence="3 4" key="1">
    <citation type="submission" date="2019-09" db="EMBL/GenBank/DDBJ databases">
        <title>Goodfellowia gen. nov., a new genus of the Pseudonocardineae related to Actinoalloteichus, containing Goodfellowia coeruleoviolacea gen. nov., comb. nov. gen. nov., comb. nov.</title>
        <authorList>
            <person name="Labeda D."/>
        </authorList>
    </citation>
    <scope>NUCLEOTIDE SEQUENCE [LARGE SCALE GENOMIC DNA]</scope>
    <source>
        <strain evidence="3 4">AN110305</strain>
    </source>
</reference>